<dbReference type="EMBL" id="QVIG01000001">
    <property type="protein sequence ID" value="RGD62006.1"/>
    <property type="molecule type" value="Genomic_DNA"/>
</dbReference>
<keyword evidence="1" id="KW-1133">Transmembrane helix</keyword>
<name>A0A373A1H8_9ACTN</name>
<dbReference type="AlphaFoldDB" id="A0A373A1H8"/>
<keyword evidence="1" id="KW-0812">Transmembrane</keyword>
<evidence type="ECO:0000313" key="3">
    <source>
        <dbReference type="Proteomes" id="UP000263377"/>
    </source>
</evidence>
<gene>
    <name evidence="2" type="ORF">DR950_33520</name>
</gene>
<accession>A0A373A1H8</accession>
<reference evidence="2 3" key="1">
    <citation type="submission" date="2018-08" db="EMBL/GenBank/DDBJ databases">
        <title>Diversity &amp; Physiological Properties of Lignin-Decomposing Actinobacteria from Soil.</title>
        <authorList>
            <person name="Roh S.G."/>
            <person name="Kim S.B."/>
        </authorList>
    </citation>
    <scope>NUCLEOTIDE SEQUENCE [LARGE SCALE GENOMIC DNA]</scope>
    <source>
        <strain evidence="2 3">MMS17-GH009</strain>
    </source>
</reference>
<proteinExistence type="predicted"/>
<keyword evidence="3" id="KW-1185">Reference proteome</keyword>
<organism evidence="2 3">
    <name type="scientific">Kitasatospora xanthocidica</name>
    <dbReference type="NCBI Taxonomy" id="83382"/>
    <lineage>
        <taxon>Bacteria</taxon>
        <taxon>Bacillati</taxon>
        <taxon>Actinomycetota</taxon>
        <taxon>Actinomycetes</taxon>
        <taxon>Kitasatosporales</taxon>
        <taxon>Streptomycetaceae</taxon>
        <taxon>Kitasatospora</taxon>
    </lineage>
</organism>
<evidence type="ECO:0000313" key="2">
    <source>
        <dbReference type="EMBL" id="RGD62006.1"/>
    </source>
</evidence>
<feature type="transmembrane region" description="Helical" evidence="1">
    <location>
        <begin position="26"/>
        <end position="44"/>
    </location>
</feature>
<protein>
    <submittedName>
        <fullName evidence="2">Uncharacterized protein</fullName>
    </submittedName>
</protein>
<dbReference type="RefSeq" id="WP_117490170.1">
    <property type="nucleotide sequence ID" value="NZ_QVIG01000001.1"/>
</dbReference>
<feature type="transmembrane region" description="Helical" evidence="1">
    <location>
        <begin position="50"/>
        <end position="67"/>
    </location>
</feature>
<evidence type="ECO:0000256" key="1">
    <source>
        <dbReference type="SAM" id="Phobius"/>
    </source>
</evidence>
<dbReference type="Proteomes" id="UP000263377">
    <property type="component" value="Unassembled WGS sequence"/>
</dbReference>
<keyword evidence="1" id="KW-0472">Membrane</keyword>
<comment type="caution">
    <text evidence="2">The sequence shown here is derived from an EMBL/GenBank/DDBJ whole genome shotgun (WGS) entry which is preliminary data.</text>
</comment>
<sequence>MTVPSRHQPHLTDDVAHLTARRVRDVVAVVLLALGTIGLNVAAYTTDPRLGLAGTSLLALSAAAVLGHHNEQQ</sequence>